<reference evidence="3" key="1">
    <citation type="submission" date="2023-06" db="EMBL/GenBank/DDBJ databases">
        <title>Survivors Of The Sea: Transcriptome response of Skeletonema marinoi to long-term dormancy.</title>
        <authorList>
            <person name="Pinder M.I.M."/>
            <person name="Kourtchenko O."/>
            <person name="Robertson E.K."/>
            <person name="Larsson T."/>
            <person name="Maumus F."/>
            <person name="Osuna-Cruz C.M."/>
            <person name="Vancaester E."/>
            <person name="Stenow R."/>
            <person name="Vandepoele K."/>
            <person name="Ploug H."/>
            <person name="Bruchert V."/>
            <person name="Godhe A."/>
            <person name="Topel M."/>
        </authorList>
    </citation>
    <scope>NUCLEOTIDE SEQUENCE</scope>
    <source>
        <strain evidence="3">R05AC</strain>
    </source>
</reference>
<evidence type="ECO:0000256" key="1">
    <source>
        <dbReference type="SAM" id="Coils"/>
    </source>
</evidence>
<feature type="coiled-coil region" evidence="1">
    <location>
        <begin position="113"/>
        <end position="147"/>
    </location>
</feature>
<evidence type="ECO:0000313" key="4">
    <source>
        <dbReference type="Proteomes" id="UP001224775"/>
    </source>
</evidence>
<sequence>MVLIKEGIGNAAPRGCRKPKPPLEIGRVAMWVAIVKEYAGKDSIEKVPVMKLYQSSLGRSDSSVLTTSEAKSLDIWKLSQNSVEPMGKPKMWRPSVTLTGMPLLREYWLWFRRQREERELLELEEAANAAQAQADHEAETLAALENAARDSPFPLSKDQWTAHRVAEGPGGDRFAAVELFRAFRIFNPSYAKTLSHKDAFALIEKLDHYPIFRKGGYVAKLKKGCFDIPEEIITQYNLRQKVTDKGYIYVKATKGMYGLPQAGLLANELLEKRLNEAGYYQSKLVPGLWSHEWRPIRFSLVVDDFGVMYQGREHAEHLESVLKLHYPVKSEWDGKRYIGIFLDWDYTNRKVHLMKYGAPKQYAKEESTAPPLDKKGTRFIQQVCGKFLFLGRAVDSSLLVPISAIASQAANPTTDTLQQANQLLDYIATQEDAIITYSASDMVLNVHSDAGYLNETKARSRAGGHFFLSSNNDNPPNNGAILNIAHIIKNVMSSATEAELAALYITAREAVYIRIILDELGHKQPPTPLQTDNATAEGVVNNKIQPKL</sequence>
<feature type="region of interest" description="Disordered" evidence="2">
    <location>
        <begin position="524"/>
        <end position="548"/>
    </location>
</feature>
<dbReference type="AlphaFoldDB" id="A0AAD8Y908"/>
<gene>
    <name evidence="3" type="ORF">QTG54_008223</name>
</gene>
<keyword evidence="4" id="KW-1185">Reference proteome</keyword>
<organism evidence="3 4">
    <name type="scientific">Skeletonema marinoi</name>
    <dbReference type="NCBI Taxonomy" id="267567"/>
    <lineage>
        <taxon>Eukaryota</taxon>
        <taxon>Sar</taxon>
        <taxon>Stramenopiles</taxon>
        <taxon>Ochrophyta</taxon>
        <taxon>Bacillariophyta</taxon>
        <taxon>Coscinodiscophyceae</taxon>
        <taxon>Thalassiosirophycidae</taxon>
        <taxon>Thalassiosirales</taxon>
        <taxon>Skeletonemataceae</taxon>
        <taxon>Skeletonema</taxon>
        <taxon>Skeletonema marinoi-dohrnii complex</taxon>
    </lineage>
</organism>
<name>A0AAD8Y908_9STRA</name>
<proteinExistence type="predicted"/>
<comment type="caution">
    <text evidence="3">The sequence shown here is derived from an EMBL/GenBank/DDBJ whole genome shotgun (WGS) entry which is preliminary data.</text>
</comment>
<keyword evidence="1" id="KW-0175">Coiled coil</keyword>
<evidence type="ECO:0000313" key="3">
    <source>
        <dbReference type="EMBL" id="KAK1740971.1"/>
    </source>
</evidence>
<dbReference type="Proteomes" id="UP001224775">
    <property type="component" value="Unassembled WGS sequence"/>
</dbReference>
<evidence type="ECO:0000256" key="2">
    <source>
        <dbReference type="SAM" id="MobiDB-lite"/>
    </source>
</evidence>
<evidence type="ECO:0008006" key="5">
    <source>
        <dbReference type="Google" id="ProtNLM"/>
    </source>
</evidence>
<accession>A0AAD8Y908</accession>
<dbReference type="EMBL" id="JATAAI010000014">
    <property type="protein sequence ID" value="KAK1740971.1"/>
    <property type="molecule type" value="Genomic_DNA"/>
</dbReference>
<protein>
    <recommendedName>
        <fullName evidence="5">Reverse transcriptase Ty1/copia-type domain-containing protein</fullName>
    </recommendedName>
</protein>